<dbReference type="RefSeq" id="WP_120356247.1">
    <property type="nucleotide sequence ID" value="NZ_RAQO01000009.1"/>
</dbReference>
<comment type="similarity">
    <text evidence="3">Belongs to the Rsd/AlgQ family.</text>
</comment>
<protein>
    <submittedName>
        <fullName evidence="4">Sigma D regulator</fullName>
    </submittedName>
</protein>
<evidence type="ECO:0000313" key="5">
    <source>
        <dbReference type="Proteomes" id="UP000286482"/>
    </source>
</evidence>
<dbReference type="GO" id="GO:0006355">
    <property type="term" value="P:regulation of DNA-templated transcription"/>
    <property type="evidence" value="ECO:0007669"/>
    <property type="project" value="InterPro"/>
</dbReference>
<keyword evidence="2 3" id="KW-0804">Transcription</keyword>
<evidence type="ECO:0000256" key="3">
    <source>
        <dbReference type="RuleBase" id="RU004409"/>
    </source>
</evidence>
<accession>A0A420E7D8</accession>
<evidence type="ECO:0000256" key="2">
    <source>
        <dbReference type="ARBA" id="ARBA00023163"/>
    </source>
</evidence>
<comment type="caution">
    <text evidence="4">The sequence shown here is derived from an EMBL/GenBank/DDBJ whole genome shotgun (WGS) entry which is preliminary data.</text>
</comment>
<dbReference type="OrthoDB" id="5567237at2"/>
<dbReference type="InterPro" id="IPR038309">
    <property type="entry name" value="Rsd/AlgQ_sf"/>
</dbReference>
<dbReference type="InterPro" id="IPR007448">
    <property type="entry name" value="Sigma70_reg_Rsd_AlgQ"/>
</dbReference>
<organism evidence="4 5">
    <name type="scientific">Alginatibacterium sediminis</name>
    <dbReference type="NCBI Taxonomy" id="2164068"/>
    <lineage>
        <taxon>Bacteria</taxon>
        <taxon>Pseudomonadati</taxon>
        <taxon>Pseudomonadota</taxon>
        <taxon>Gammaproteobacteria</taxon>
        <taxon>Alteromonadales</taxon>
        <taxon>Alteromonadaceae</taxon>
        <taxon>Alginatibacterium</taxon>
    </lineage>
</organism>
<keyword evidence="1 3" id="KW-0805">Transcription regulation</keyword>
<dbReference type="EMBL" id="RAQO01000009">
    <property type="protein sequence ID" value="RKF14436.1"/>
    <property type="molecule type" value="Genomic_DNA"/>
</dbReference>
<dbReference type="Pfam" id="PF04353">
    <property type="entry name" value="Rsd_AlgQ"/>
    <property type="match status" value="1"/>
</dbReference>
<dbReference type="PIRSF" id="PIRSF016548">
    <property type="entry name" value="Rsd_AlgQ"/>
    <property type="match status" value="1"/>
</dbReference>
<proteinExistence type="inferred from homology"/>
<name>A0A420E7D8_9ALTE</name>
<dbReference type="AlphaFoldDB" id="A0A420E7D8"/>
<dbReference type="Gene3D" id="1.20.120.1370">
    <property type="entry name" value="Regulator of RNA polymerase sigma(70) subunit, domain 4"/>
    <property type="match status" value="1"/>
</dbReference>
<evidence type="ECO:0000313" key="4">
    <source>
        <dbReference type="EMBL" id="RKF14436.1"/>
    </source>
</evidence>
<dbReference type="NCBIfam" id="NF008723">
    <property type="entry name" value="PRK11718.1"/>
    <property type="match status" value="1"/>
</dbReference>
<evidence type="ECO:0000256" key="1">
    <source>
        <dbReference type="ARBA" id="ARBA00023015"/>
    </source>
</evidence>
<dbReference type="Proteomes" id="UP000286482">
    <property type="component" value="Unassembled WGS sequence"/>
</dbReference>
<reference evidence="4 5" key="1">
    <citation type="submission" date="2018-09" db="EMBL/GenBank/DDBJ databases">
        <authorList>
            <person name="Wang Z."/>
        </authorList>
    </citation>
    <scope>NUCLEOTIDE SEQUENCE [LARGE SCALE GENOMIC DNA]</scope>
    <source>
        <strain evidence="4 5">ALS 81</strain>
    </source>
</reference>
<keyword evidence="5" id="KW-1185">Reference proteome</keyword>
<sequence length="152" mass="17547">MLTRVETAKQRWGGVSGLIDQWLDNRKSLLVNYCQLAGLPPFERKDNSLPEQSQITQFCEQLVDYVSTGHFEIYEQVISNCGDQEKQQQAQRLLPLLRDSTDAVLNFNDHFASTQDDIELKSFDLQLSQLGEAFESRFAIEDRMLEHLHQAQ</sequence>
<gene>
    <name evidence="4" type="ORF">DBZ36_17435</name>
</gene>